<reference evidence="3" key="1">
    <citation type="journal article" date="2021" name="BMC Genomics">
        <title>Chromosome-level genome assembly and manually-curated proteome of model necrotroph Parastagonospora nodorum Sn15 reveals a genome-wide trove of candidate effector homologs, and redundancy of virulence-related functions within an accessory chromosome.</title>
        <authorList>
            <person name="Bertazzoni S."/>
            <person name="Jones D.A.B."/>
            <person name="Phan H.T."/>
            <person name="Tan K.-C."/>
            <person name="Hane J.K."/>
        </authorList>
    </citation>
    <scope>NUCLEOTIDE SEQUENCE [LARGE SCALE GENOMIC DNA]</scope>
    <source>
        <strain evidence="3">SN15 / ATCC MYA-4574 / FGSC 10173)</strain>
    </source>
</reference>
<dbReference type="VEuPathDB" id="FungiDB:JI435_051490"/>
<feature type="compositionally biased region" description="Polar residues" evidence="1">
    <location>
        <begin position="309"/>
        <end position="321"/>
    </location>
</feature>
<dbReference type="AlphaFoldDB" id="A0A7U2FBC9"/>
<proteinExistence type="predicted"/>
<evidence type="ECO:0000256" key="1">
    <source>
        <dbReference type="SAM" id="MobiDB-lite"/>
    </source>
</evidence>
<keyword evidence="3" id="KW-1185">Reference proteome</keyword>
<protein>
    <submittedName>
        <fullName evidence="2">Uncharacterized protein</fullName>
    </submittedName>
</protein>
<feature type="region of interest" description="Disordered" evidence="1">
    <location>
        <begin position="1"/>
        <end position="82"/>
    </location>
</feature>
<dbReference type="EMBL" id="CP069035">
    <property type="protein sequence ID" value="QRD02174.1"/>
    <property type="molecule type" value="Genomic_DNA"/>
</dbReference>
<evidence type="ECO:0000313" key="2">
    <source>
        <dbReference type="EMBL" id="QRD02174.1"/>
    </source>
</evidence>
<organism evidence="2 3">
    <name type="scientific">Phaeosphaeria nodorum (strain SN15 / ATCC MYA-4574 / FGSC 10173)</name>
    <name type="common">Glume blotch fungus</name>
    <name type="synonym">Parastagonospora nodorum</name>
    <dbReference type="NCBI Taxonomy" id="321614"/>
    <lineage>
        <taxon>Eukaryota</taxon>
        <taxon>Fungi</taxon>
        <taxon>Dikarya</taxon>
        <taxon>Ascomycota</taxon>
        <taxon>Pezizomycotina</taxon>
        <taxon>Dothideomycetes</taxon>
        <taxon>Pleosporomycetidae</taxon>
        <taxon>Pleosporales</taxon>
        <taxon>Pleosporineae</taxon>
        <taxon>Phaeosphaeriaceae</taxon>
        <taxon>Parastagonospora</taxon>
    </lineage>
</organism>
<dbReference type="Proteomes" id="UP000663193">
    <property type="component" value="Chromosome 13"/>
</dbReference>
<feature type="region of interest" description="Disordered" evidence="1">
    <location>
        <begin position="282"/>
        <end position="336"/>
    </location>
</feature>
<dbReference type="RefSeq" id="XP_001795559.1">
    <property type="nucleotide sequence ID" value="XM_001795507.1"/>
</dbReference>
<name>A0A7U2FBC9_PHANO</name>
<accession>A0A7U2FBC9</accession>
<feature type="region of interest" description="Disordered" evidence="1">
    <location>
        <begin position="197"/>
        <end position="222"/>
    </location>
</feature>
<dbReference type="OrthoDB" id="3799444at2759"/>
<feature type="compositionally biased region" description="Acidic residues" evidence="1">
    <location>
        <begin position="38"/>
        <end position="48"/>
    </location>
</feature>
<feature type="compositionally biased region" description="Basic and acidic residues" evidence="1">
    <location>
        <begin position="208"/>
        <end position="222"/>
    </location>
</feature>
<feature type="compositionally biased region" description="Low complexity" evidence="1">
    <location>
        <begin position="62"/>
        <end position="75"/>
    </location>
</feature>
<feature type="compositionally biased region" description="Polar residues" evidence="1">
    <location>
        <begin position="1"/>
        <end position="20"/>
    </location>
</feature>
<evidence type="ECO:0000313" key="3">
    <source>
        <dbReference type="Proteomes" id="UP000663193"/>
    </source>
</evidence>
<sequence>MSTTNPTPTNRLATPSAQSEETTREAAIRATFSMNNDSDSDLSDPPDSDDLHSPTDSDNRDQPNNSSNSSSDSDSPPLPLPPIYAHHISTALSLTVCQAHALHASMQSEMLAEGLLGEMSFRASVKKVSARVLKPVFKRVKADLGFLAEKEKEVGAGRLKELLVARARILNQNEKHNRWMVENGRVGRRRLRVEMTGAGAAQDEGVESEVHDSDTANGEERPPVTTAVSWLDIQGTETPAHEDTHRYQDQDQVQIPALEEERVQDNAEIVTRTSIPISLLLSGTGRDSVDDRAQPSTSHPIQANPPVVAQQNTSHPLQPNPSVVARPKPPHNQPITPPSHPTAFLIRHTTTPYAAAILSTPDLTLTRFTSLVSAQLSFDATGRIRAVVPRSPQAAPVNVFVTLDSEETWRAMVEIWAVWRREVGEAVVE</sequence>
<dbReference type="KEGG" id="pno:SNOG_05149"/>
<gene>
    <name evidence="2" type="ORF">JI435_051490</name>
</gene>
<feature type="compositionally biased region" description="Basic and acidic residues" evidence="1">
    <location>
        <begin position="49"/>
        <end position="61"/>
    </location>
</feature>